<keyword evidence="3" id="KW-1003">Cell membrane</keyword>
<feature type="transmembrane region" description="Helical" evidence="7">
    <location>
        <begin position="125"/>
        <end position="152"/>
    </location>
</feature>
<evidence type="ECO:0000313" key="9">
    <source>
        <dbReference type="EMBL" id="GAH26275.1"/>
    </source>
</evidence>
<evidence type="ECO:0000256" key="4">
    <source>
        <dbReference type="ARBA" id="ARBA00022692"/>
    </source>
</evidence>
<dbReference type="PROSITE" id="PS50928">
    <property type="entry name" value="ABC_TM1"/>
    <property type="match status" value="1"/>
</dbReference>
<evidence type="ECO:0000256" key="5">
    <source>
        <dbReference type="ARBA" id="ARBA00022989"/>
    </source>
</evidence>
<comment type="subcellular location">
    <subcellularLocation>
        <location evidence="1">Cell membrane</location>
        <topology evidence="1">Multi-pass membrane protein</topology>
    </subcellularLocation>
</comment>
<dbReference type="InterPro" id="IPR035906">
    <property type="entry name" value="MetI-like_sf"/>
</dbReference>
<evidence type="ECO:0000256" key="1">
    <source>
        <dbReference type="ARBA" id="ARBA00004651"/>
    </source>
</evidence>
<accession>X1F114</accession>
<dbReference type="Pfam" id="PF00528">
    <property type="entry name" value="BPD_transp_1"/>
    <property type="match status" value="1"/>
</dbReference>
<dbReference type="PANTHER" id="PTHR43227">
    <property type="entry name" value="BLL4140 PROTEIN"/>
    <property type="match status" value="1"/>
</dbReference>
<dbReference type="InterPro" id="IPR000515">
    <property type="entry name" value="MetI-like"/>
</dbReference>
<evidence type="ECO:0000256" key="3">
    <source>
        <dbReference type="ARBA" id="ARBA00022475"/>
    </source>
</evidence>
<dbReference type="EMBL" id="BARU01005070">
    <property type="protein sequence ID" value="GAH26275.1"/>
    <property type="molecule type" value="Genomic_DNA"/>
</dbReference>
<evidence type="ECO:0000259" key="8">
    <source>
        <dbReference type="PROSITE" id="PS50928"/>
    </source>
</evidence>
<evidence type="ECO:0000256" key="6">
    <source>
        <dbReference type="ARBA" id="ARBA00023136"/>
    </source>
</evidence>
<dbReference type="SUPFAM" id="SSF161098">
    <property type="entry name" value="MetI-like"/>
    <property type="match status" value="1"/>
</dbReference>
<feature type="transmembrane region" description="Helical" evidence="7">
    <location>
        <begin position="182"/>
        <end position="204"/>
    </location>
</feature>
<comment type="caution">
    <text evidence="9">The sequence shown here is derived from an EMBL/GenBank/DDBJ whole genome shotgun (WGS) entry which is preliminary data.</text>
</comment>
<reference evidence="9" key="1">
    <citation type="journal article" date="2014" name="Front. Microbiol.">
        <title>High frequency of phylogenetically diverse reductive dehalogenase-homologous genes in deep subseafloor sedimentary metagenomes.</title>
        <authorList>
            <person name="Kawai M."/>
            <person name="Futagami T."/>
            <person name="Toyoda A."/>
            <person name="Takaki Y."/>
            <person name="Nishi S."/>
            <person name="Hori S."/>
            <person name="Arai W."/>
            <person name="Tsubouchi T."/>
            <person name="Morono Y."/>
            <person name="Uchiyama I."/>
            <person name="Ito T."/>
            <person name="Fujiyama A."/>
            <person name="Inagaki F."/>
            <person name="Takami H."/>
        </authorList>
    </citation>
    <scope>NUCLEOTIDE SEQUENCE</scope>
    <source>
        <strain evidence="9">Expedition CK06-06</strain>
    </source>
</reference>
<dbReference type="Gene3D" id="1.10.3720.10">
    <property type="entry name" value="MetI-like"/>
    <property type="match status" value="1"/>
</dbReference>
<gene>
    <name evidence="9" type="ORF">S03H2_09744</name>
</gene>
<evidence type="ECO:0000256" key="7">
    <source>
        <dbReference type="SAM" id="Phobius"/>
    </source>
</evidence>
<keyword evidence="2" id="KW-0813">Transport</keyword>
<feature type="domain" description="ABC transmembrane type-1" evidence="8">
    <location>
        <begin position="1"/>
        <end position="203"/>
    </location>
</feature>
<dbReference type="AlphaFoldDB" id="X1F114"/>
<organism evidence="9">
    <name type="scientific">marine sediment metagenome</name>
    <dbReference type="NCBI Taxonomy" id="412755"/>
    <lineage>
        <taxon>unclassified sequences</taxon>
        <taxon>metagenomes</taxon>
        <taxon>ecological metagenomes</taxon>
    </lineage>
</organism>
<dbReference type="GO" id="GO:0005886">
    <property type="term" value="C:plasma membrane"/>
    <property type="evidence" value="ECO:0007669"/>
    <property type="project" value="UniProtKB-SubCell"/>
</dbReference>
<keyword evidence="6 7" id="KW-0472">Membrane</keyword>
<feature type="transmembrane region" description="Helical" evidence="7">
    <location>
        <begin position="69"/>
        <end position="89"/>
    </location>
</feature>
<dbReference type="CDD" id="cd06261">
    <property type="entry name" value="TM_PBP2"/>
    <property type="match status" value="1"/>
</dbReference>
<protein>
    <recommendedName>
        <fullName evidence="8">ABC transmembrane type-1 domain-containing protein</fullName>
    </recommendedName>
</protein>
<dbReference type="InterPro" id="IPR050809">
    <property type="entry name" value="UgpAE/MalFG_permease"/>
</dbReference>
<keyword evidence="5 7" id="KW-1133">Transmembrane helix</keyword>
<dbReference type="PANTHER" id="PTHR43227:SF7">
    <property type="entry name" value="ARABINOOLIGOSACCHARIDES TRANSPORT SYSTEM PERMEASE PROTEIN ARAP"/>
    <property type="match status" value="1"/>
</dbReference>
<dbReference type="GO" id="GO:0055085">
    <property type="term" value="P:transmembrane transport"/>
    <property type="evidence" value="ECO:0007669"/>
    <property type="project" value="InterPro"/>
</dbReference>
<proteinExistence type="predicted"/>
<evidence type="ECO:0000256" key="2">
    <source>
        <dbReference type="ARBA" id="ARBA00022448"/>
    </source>
</evidence>
<keyword evidence="4 7" id="KW-0812">Transmembrane</keyword>
<name>X1F114_9ZZZZ</name>
<sequence>MIVISVIGAIILGLILSGIRRGRGLLLAVVILPWALPPVVNSLLWGNIFSPTYGALNALLYKIGIIDSYVVWTNSAFVTINLICLILVWKYLPLMAIMVLATLQSIPEELYEAARIDGADPYRSFLHITLPAIVPTMAIILSISSIVAINVFDEIYVFARFRADTRSLAMEAYMRAFKFLDLGYGSAIAYILLIIGISFSILYLKNLYKEI</sequence>